<evidence type="ECO:0000313" key="3">
    <source>
        <dbReference type="Proteomes" id="UP000053268"/>
    </source>
</evidence>
<feature type="region of interest" description="Disordered" evidence="1">
    <location>
        <begin position="1"/>
        <end position="23"/>
    </location>
</feature>
<evidence type="ECO:0000313" key="2">
    <source>
        <dbReference type="EMBL" id="KPI93630.1"/>
    </source>
</evidence>
<gene>
    <name evidence="2" type="ORF">RR46_12795</name>
</gene>
<protein>
    <submittedName>
        <fullName evidence="2">Uncharacterized protein</fullName>
    </submittedName>
</protein>
<accession>A0A194PR76</accession>
<dbReference type="Proteomes" id="UP000053268">
    <property type="component" value="Unassembled WGS sequence"/>
</dbReference>
<feature type="region of interest" description="Disordered" evidence="1">
    <location>
        <begin position="84"/>
        <end position="106"/>
    </location>
</feature>
<feature type="compositionally biased region" description="Low complexity" evidence="1">
    <location>
        <begin position="11"/>
        <end position="23"/>
    </location>
</feature>
<sequence length="106" mass="11702">MLVRRTRPGPATEQHSASATAQQSALYHRTTAHDTRRNMMTSRTQYVNTCDILLSGIRRSPHSALGLDCVARCKTRDVLCGHSLPNTQPYADASGHSPEYSSQFTV</sequence>
<organism evidence="2 3">
    <name type="scientific">Papilio xuthus</name>
    <name type="common">Asian swallowtail butterfly</name>
    <dbReference type="NCBI Taxonomy" id="66420"/>
    <lineage>
        <taxon>Eukaryota</taxon>
        <taxon>Metazoa</taxon>
        <taxon>Ecdysozoa</taxon>
        <taxon>Arthropoda</taxon>
        <taxon>Hexapoda</taxon>
        <taxon>Insecta</taxon>
        <taxon>Pterygota</taxon>
        <taxon>Neoptera</taxon>
        <taxon>Endopterygota</taxon>
        <taxon>Lepidoptera</taxon>
        <taxon>Glossata</taxon>
        <taxon>Ditrysia</taxon>
        <taxon>Papilionoidea</taxon>
        <taxon>Papilionidae</taxon>
        <taxon>Papilioninae</taxon>
        <taxon>Papilio</taxon>
    </lineage>
</organism>
<keyword evidence="3" id="KW-1185">Reference proteome</keyword>
<dbReference type="EMBL" id="KQ459601">
    <property type="protein sequence ID" value="KPI93630.1"/>
    <property type="molecule type" value="Genomic_DNA"/>
</dbReference>
<reference evidence="2 3" key="1">
    <citation type="journal article" date="2015" name="Nat. Commun.">
        <title>Outbred genome sequencing and CRISPR/Cas9 gene editing in butterflies.</title>
        <authorList>
            <person name="Li X."/>
            <person name="Fan D."/>
            <person name="Zhang W."/>
            <person name="Liu G."/>
            <person name="Zhang L."/>
            <person name="Zhao L."/>
            <person name="Fang X."/>
            <person name="Chen L."/>
            <person name="Dong Y."/>
            <person name="Chen Y."/>
            <person name="Ding Y."/>
            <person name="Zhao R."/>
            <person name="Feng M."/>
            <person name="Zhu Y."/>
            <person name="Feng Y."/>
            <person name="Jiang X."/>
            <person name="Zhu D."/>
            <person name="Xiang H."/>
            <person name="Feng X."/>
            <person name="Li S."/>
            <person name="Wang J."/>
            <person name="Zhang G."/>
            <person name="Kronforst M.R."/>
            <person name="Wang W."/>
        </authorList>
    </citation>
    <scope>NUCLEOTIDE SEQUENCE [LARGE SCALE GENOMIC DNA]</scope>
    <source>
        <strain evidence="2">Ya'a_city_454_Px</strain>
        <tissue evidence="2">Whole body</tissue>
    </source>
</reference>
<evidence type="ECO:0000256" key="1">
    <source>
        <dbReference type="SAM" id="MobiDB-lite"/>
    </source>
</evidence>
<name>A0A194PR76_PAPXU</name>
<proteinExistence type="predicted"/>
<dbReference type="AlphaFoldDB" id="A0A194PR76"/>